<keyword evidence="3" id="KW-0732">Signal</keyword>
<feature type="chain" id="PRO_5044800464" evidence="3">
    <location>
        <begin position="26"/>
        <end position="414"/>
    </location>
</feature>
<evidence type="ECO:0000256" key="1">
    <source>
        <dbReference type="ARBA" id="ARBA00022614"/>
    </source>
</evidence>
<reference evidence="4 5" key="1">
    <citation type="journal article" date="2023" name="Sci. Data">
        <title>Genome assembly of the Korean intertidal mud-creeper Batillaria attramentaria.</title>
        <authorList>
            <person name="Patra A.K."/>
            <person name="Ho P.T."/>
            <person name="Jun S."/>
            <person name="Lee S.J."/>
            <person name="Kim Y."/>
            <person name="Won Y.J."/>
        </authorList>
    </citation>
    <scope>NUCLEOTIDE SEQUENCE [LARGE SCALE GENOMIC DNA]</scope>
    <source>
        <strain evidence="4">Wonlab-2016</strain>
    </source>
</reference>
<dbReference type="AlphaFoldDB" id="A0ABD0JRM3"/>
<keyword evidence="2" id="KW-0677">Repeat</keyword>
<sequence length="414" mass="47476">MMTSHCGVTLAIICWMIVFFKQTQTSNGSELSFSPCGGVGKICRCRGTTADCSRNGGKLTFIPAFSRRITALNISFNRLSSIRSENFFKNVTELTELDISGNYMSTVKTGAFKVCTRLNILYSRKNKMNYSTLGEILDIPTLRVLDLTHCSLRNMPNDLFHRNVTSRLTTLILDKNMNTRMNMSAVKPLRYLKHLSLSQSLVSGVVPDHLPFLEKLEITFTFLSSFPLTCDDRGEAFYPTLVYMDMNGNRVTSVPSPFFVEPYLCLPNLTVLKLNHNCLITLDMTVFKHLNNLRELSSTRSSIENIYPEYLRSLRRLDVHNNLLQHFPETCVVGSRSFYPRLSYLDIGLNEIRFFSYPNPAPTICLPWLTELVIKYPEQDELDMSFFKHLTNLTKLNAKKWKYRHDPCPTSCRL</sequence>
<evidence type="ECO:0000313" key="4">
    <source>
        <dbReference type="EMBL" id="KAK7477710.1"/>
    </source>
</evidence>
<name>A0ABD0JRM3_9CAEN</name>
<dbReference type="Pfam" id="PF13855">
    <property type="entry name" value="LRR_8"/>
    <property type="match status" value="2"/>
</dbReference>
<gene>
    <name evidence="4" type="ORF">BaRGS_00031094</name>
</gene>
<protein>
    <submittedName>
        <fullName evidence="4">Uncharacterized protein</fullName>
    </submittedName>
</protein>
<accession>A0ABD0JRM3</accession>
<dbReference type="SMART" id="SM00369">
    <property type="entry name" value="LRR_TYP"/>
    <property type="match status" value="4"/>
</dbReference>
<evidence type="ECO:0000256" key="2">
    <source>
        <dbReference type="ARBA" id="ARBA00022737"/>
    </source>
</evidence>
<feature type="signal peptide" evidence="3">
    <location>
        <begin position="1"/>
        <end position="25"/>
    </location>
</feature>
<dbReference type="Gene3D" id="3.80.10.10">
    <property type="entry name" value="Ribonuclease Inhibitor"/>
    <property type="match status" value="2"/>
</dbReference>
<dbReference type="InterPro" id="IPR001611">
    <property type="entry name" value="Leu-rich_rpt"/>
</dbReference>
<keyword evidence="5" id="KW-1185">Reference proteome</keyword>
<evidence type="ECO:0000313" key="5">
    <source>
        <dbReference type="Proteomes" id="UP001519460"/>
    </source>
</evidence>
<dbReference type="InterPro" id="IPR032675">
    <property type="entry name" value="LRR_dom_sf"/>
</dbReference>
<dbReference type="EMBL" id="JACVVK020000343">
    <property type="protein sequence ID" value="KAK7477710.1"/>
    <property type="molecule type" value="Genomic_DNA"/>
</dbReference>
<dbReference type="PANTHER" id="PTHR24369">
    <property type="entry name" value="ANTIGEN BSP, PUTATIVE-RELATED"/>
    <property type="match status" value="1"/>
</dbReference>
<evidence type="ECO:0000256" key="3">
    <source>
        <dbReference type="SAM" id="SignalP"/>
    </source>
</evidence>
<dbReference type="SUPFAM" id="SSF52058">
    <property type="entry name" value="L domain-like"/>
    <property type="match status" value="1"/>
</dbReference>
<keyword evidence="1" id="KW-0433">Leucine-rich repeat</keyword>
<dbReference type="PANTHER" id="PTHR24369:SF211">
    <property type="entry name" value="LEUCINE-RICH REPEAT-CONTAINING PROTEIN 15-LIKE"/>
    <property type="match status" value="1"/>
</dbReference>
<organism evidence="4 5">
    <name type="scientific">Batillaria attramentaria</name>
    <dbReference type="NCBI Taxonomy" id="370345"/>
    <lineage>
        <taxon>Eukaryota</taxon>
        <taxon>Metazoa</taxon>
        <taxon>Spiralia</taxon>
        <taxon>Lophotrochozoa</taxon>
        <taxon>Mollusca</taxon>
        <taxon>Gastropoda</taxon>
        <taxon>Caenogastropoda</taxon>
        <taxon>Sorbeoconcha</taxon>
        <taxon>Cerithioidea</taxon>
        <taxon>Batillariidae</taxon>
        <taxon>Batillaria</taxon>
    </lineage>
</organism>
<dbReference type="InterPro" id="IPR050541">
    <property type="entry name" value="LRR_TM_domain-containing"/>
</dbReference>
<dbReference type="InterPro" id="IPR003591">
    <property type="entry name" value="Leu-rich_rpt_typical-subtyp"/>
</dbReference>
<dbReference type="Proteomes" id="UP001519460">
    <property type="component" value="Unassembled WGS sequence"/>
</dbReference>
<proteinExistence type="predicted"/>
<comment type="caution">
    <text evidence="4">The sequence shown here is derived from an EMBL/GenBank/DDBJ whole genome shotgun (WGS) entry which is preliminary data.</text>
</comment>